<accession>A0A6N7IW02</accession>
<evidence type="ECO:0000313" key="2">
    <source>
        <dbReference type="Proteomes" id="UP000460257"/>
    </source>
</evidence>
<name>A0A6N7IW02_9FIRM</name>
<keyword evidence="2" id="KW-1185">Reference proteome</keyword>
<dbReference type="Proteomes" id="UP000460257">
    <property type="component" value="Unassembled WGS sequence"/>
</dbReference>
<comment type="caution">
    <text evidence="1">The sequence shown here is derived from an EMBL/GenBank/DDBJ whole genome shotgun (WGS) entry which is preliminary data.</text>
</comment>
<gene>
    <name evidence="1" type="ORF">FRC54_00450</name>
</gene>
<reference evidence="1" key="1">
    <citation type="journal article" date="2020" name="Appl. Environ. Microbiol.">
        <title>Medium-Chain Fatty Acid Synthesis by 'Candidatus Weimeria bifida' gen. nov., sp. nov., and 'Candidatus Pseudoramibacter fermentans' sp. nov.</title>
        <authorList>
            <person name="Scarborough M.J."/>
            <person name="Myers K.S."/>
            <person name="Donohue T.J."/>
            <person name="Noguera D.R."/>
        </authorList>
    </citation>
    <scope>NUCLEOTIDE SEQUENCE</scope>
    <source>
        <strain evidence="1">LCO1.1</strain>
    </source>
</reference>
<organism evidence="1 2">
    <name type="scientific">Candidatus Weimeria bifida</name>
    <dbReference type="NCBI Taxonomy" id="2599074"/>
    <lineage>
        <taxon>Bacteria</taxon>
        <taxon>Bacillati</taxon>
        <taxon>Bacillota</taxon>
        <taxon>Clostridia</taxon>
        <taxon>Lachnospirales</taxon>
        <taxon>Lachnospiraceae</taxon>
        <taxon>Candidatus Weimeria</taxon>
    </lineage>
</organism>
<proteinExistence type="predicted"/>
<protein>
    <submittedName>
        <fullName evidence="1">Uncharacterized protein</fullName>
    </submittedName>
</protein>
<evidence type="ECO:0000313" key="1">
    <source>
        <dbReference type="EMBL" id="MQN00464.1"/>
    </source>
</evidence>
<sequence>MSNEVKVISATGLPATGRTQIVQHGNDSVAIPNYGTINMTIQQQFAAMPAFGGNFYVPVRVNREYYNIFVIGGEEFDKPYFKVPRDRALTHLMSEETMARFAPMTQENKDEIKTMPSLFMAENRNYGKADDDQMVIYGFVSDLKIYDNDVKIYYCGYKIDIPQQRLNECLEELGLVGDNRFNELNRTHWSIKRCDLIQELLEAGVQVPVFNMG</sequence>
<dbReference type="AlphaFoldDB" id="A0A6N7IW02"/>
<dbReference type="EMBL" id="VOGC01000002">
    <property type="protein sequence ID" value="MQN00464.1"/>
    <property type="molecule type" value="Genomic_DNA"/>
</dbReference>